<dbReference type="Gene3D" id="1.10.260.40">
    <property type="entry name" value="lambda repressor-like DNA-binding domains"/>
    <property type="match status" value="1"/>
</dbReference>
<organism evidence="2 3">
    <name type="scientific">Sphingomonas agrestis</name>
    <dbReference type="NCBI Taxonomy" id="3080540"/>
    <lineage>
        <taxon>Bacteria</taxon>
        <taxon>Pseudomonadati</taxon>
        <taxon>Pseudomonadota</taxon>
        <taxon>Alphaproteobacteria</taxon>
        <taxon>Sphingomonadales</taxon>
        <taxon>Sphingomonadaceae</taxon>
        <taxon>Sphingomonas</taxon>
    </lineage>
</organism>
<dbReference type="Proteomes" id="UP001273531">
    <property type="component" value="Unassembled WGS sequence"/>
</dbReference>
<name>A0ABU3Y375_9SPHN</name>
<feature type="domain" description="HTH cro/C1-type" evidence="1">
    <location>
        <begin position="17"/>
        <end position="72"/>
    </location>
</feature>
<evidence type="ECO:0000259" key="1">
    <source>
        <dbReference type="PROSITE" id="PS50943"/>
    </source>
</evidence>
<evidence type="ECO:0000313" key="3">
    <source>
        <dbReference type="Proteomes" id="UP001273531"/>
    </source>
</evidence>
<dbReference type="PROSITE" id="PS50943">
    <property type="entry name" value="HTH_CROC1"/>
    <property type="match status" value="1"/>
</dbReference>
<keyword evidence="3" id="KW-1185">Reference proteome</keyword>
<accession>A0ABU3Y375</accession>
<dbReference type="CDD" id="cd00093">
    <property type="entry name" value="HTH_XRE"/>
    <property type="match status" value="1"/>
</dbReference>
<proteinExistence type="predicted"/>
<dbReference type="RefSeq" id="WP_317225057.1">
    <property type="nucleotide sequence ID" value="NZ_JAWJEJ010000001.1"/>
</dbReference>
<dbReference type="EMBL" id="JAWJEJ010000001">
    <property type="protein sequence ID" value="MDV3455850.1"/>
    <property type="molecule type" value="Genomic_DNA"/>
</dbReference>
<sequence length="168" mass="19132">MKSTEERADVDLLSTTLKAIRKDRRLRSSEVARALGMPLRSYEHLESGRGRFTFDRIVRFAEVTNSDPFAIIAVLALKSPEFALRCADNKLMTILMIAMSELNEKLGEDIVFLEPGTLIGAFTRVVKDLKDHIEKRDLFAETWLQERSSKVQGARPLRDGRLRGRVVE</sequence>
<dbReference type="SUPFAM" id="SSF47413">
    <property type="entry name" value="lambda repressor-like DNA-binding domains"/>
    <property type="match status" value="1"/>
</dbReference>
<evidence type="ECO:0000313" key="2">
    <source>
        <dbReference type="EMBL" id="MDV3455850.1"/>
    </source>
</evidence>
<dbReference type="InterPro" id="IPR010982">
    <property type="entry name" value="Lambda_DNA-bd_dom_sf"/>
</dbReference>
<gene>
    <name evidence="2" type="ORF">RZN05_02555</name>
</gene>
<reference evidence="2 3" key="1">
    <citation type="submission" date="2023-10" db="EMBL/GenBank/DDBJ databases">
        <title>Sphingomonas sp. HF-S4 16S ribosomal RNA gene Genome sequencing and assembly.</title>
        <authorList>
            <person name="Lee H."/>
        </authorList>
    </citation>
    <scope>NUCLEOTIDE SEQUENCE [LARGE SCALE GENOMIC DNA]</scope>
    <source>
        <strain evidence="2 3">HF-S4</strain>
    </source>
</reference>
<protein>
    <submittedName>
        <fullName evidence="2">Helix-turn-helix transcriptional regulator</fullName>
    </submittedName>
</protein>
<dbReference type="SMART" id="SM00530">
    <property type="entry name" value="HTH_XRE"/>
    <property type="match status" value="1"/>
</dbReference>
<dbReference type="InterPro" id="IPR001387">
    <property type="entry name" value="Cro/C1-type_HTH"/>
</dbReference>
<dbReference type="Pfam" id="PF13560">
    <property type="entry name" value="HTH_31"/>
    <property type="match status" value="1"/>
</dbReference>
<comment type="caution">
    <text evidence="2">The sequence shown here is derived from an EMBL/GenBank/DDBJ whole genome shotgun (WGS) entry which is preliminary data.</text>
</comment>